<evidence type="ECO:0000313" key="3">
    <source>
        <dbReference type="Proteomes" id="UP000664132"/>
    </source>
</evidence>
<dbReference type="Proteomes" id="UP000664132">
    <property type="component" value="Unassembled WGS sequence"/>
</dbReference>
<organism evidence="2 3">
    <name type="scientific">Cadophora malorum</name>
    <dbReference type="NCBI Taxonomy" id="108018"/>
    <lineage>
        <taxon>Eukaryota</taxon>
        <taxon>Fungi</taxon>
        <taxon>Dikarya</taxon>
        <taxon>Ascomycota</taxon>
        <taxon>Pezizomycotina</taxon>
        <taxon>Leotiomycetes</taxon>
        <taxon>Helotiales</taxon>
        <taxon>Ploettnerulaceae</taxon>
        <taxon>Cadophora</taxon>
    </lineage>
</organism>
<name>A0A8H7W5W9_9HELO</name>
<dbReference type="EMBL" id="JAFJYH010000417">
    <property type="protein sequence ID" value="KAG4412004.1"/>
    <property type="molecule type" value="Genomic_DNA"/>
</dbReference>
<accession>A0A8H7W5W9</accession>
<dbReference type="AlphaFoldDB" id="A0A8H7W5W9"/>
<feature type="compositionally biased region" description="Low complexity" evidence="1">
    <location>
        <begin position="108"/>
        <end position="127"/>
    </location>
</feature>
<evidence type="ECO:0000313" key="2">
    <source>
        <dbReference type="EMBL" id="KAG4412004.1"/>
    </source>
</evidence>
<sequence length="290" mass="31798">MSRKWKRDIWFLQKAFENTDNWNLEVQESSLYELTSRFAALWTEEEIELLSTHNATETMLAKAAGFFHANDVTFSEVCGDVEPAFTEWFGNQLLADCVVKRTSSPRQNNTADTNTSANSSTARYSNTMDDPAKRAAIMNFTLPASSASSSQSPSSASSSSVAGKTLSSQYNAMMMKRGKKTFPKACEGAAKCKNVLCEHKFAPVGALTQSFGGGGGGEPRDPQIDPKVLALVMAQSQKNGYLVSESYAIKMLQKNEYKLVPAIKNIKIDIDAREAALHSTGRVNVAFEHH</sequence>
<feature type="non-terminal residue" evidence="2">
    <location>
        <position position="1"/>
    </location>
</feature>
<dbReference type="OrthoDB" id="3565456at2759"/>
<evidence type="ECO:0000256" key="1">
    <source>
        <dbReference type="SAM" id="MobiDB-lite"/>
    </source>
</evidence>
<protein>
    <submittedName>
        <fullName evidence="2">Uncharacterized protein</fullName>
    </submittedName>
</protein>
<gene>
    <name evidence="2" type="ORF">IFR04_014848</name>
</gene>
<comment type="caution">
    <text evidence="2">The sequence shown here is derived from an EMBL/GenBank/DDBJ whole genome shotgun (WGS) entry which is preliminary data.</text>
</comment>
<keyword evidence="3" id="KW-1185">Reference proteome</keyword>
<proteinExistence type="predicted"/>
<reference evidence="2" key="1">
    <citation type="submission" date="2021-02" db="EMBL/GenBank/DDBJ databases">
        <title>Genome sequence Cadophora malorum strain M34.</title>
        <authorList>
            <person name="Stefanovic E."/>
            <person name="Vu D."/>
            <person name="Scully C."/>
            <person name="Dijksterhuis J."/>
            <person name="Roader J."/>
            <person name="Houbraken J."/>
        </authorList>
    </citation>
    <scope>NUCLEOTIDE SEQUENCE</scope>
    <source>
        <strain evidence="2">M34</strain>
    </source>
</reference>
<feature type="region of interest" description="Disordered" evidence="1">
    <location>
        <begin position="104"/>
        <end position="127"/>
    </location>
</feature>